<evidence type="ECO:0000256" key="5">
    <source>
        <dbReference type="PIRSR" id="PIRSR610972-4"/>
    </source>
</evidence>
<evidence type="ECO:0000313" key="6">
    <source>
        <dbReference type="EMBL" id="RHW51194.1"/>
    </source>
</evidence>
<evidence type="ECO:0000256" key="4">
    <source>
        <dbReference type="PIRSR" id="PIRSR610972-3"/>
    </source>
</evidence>
<dbReference type="NCBIfam" id="TIGR01509">
    <property type="entry name" value="HAD-SF-IA-v3"/>
    <property type="match status" value="1"/>
</dbReference>
<dbReference type="SUPFAM" id="SSF56784">
    <property type="entry name" value="HAD-like"/>
    <property type="match status" value="1"/>
</dbReference>
<comment type="caution">
    <text evidence="6">The sequence shown here is derived from an EMBL/GenBank/DDBJ whole genome shotgun (WGS) entry which is preliminary data.</text>
</comment>
<dbReference type="AlphaFoldDB" id="A0A417ZHN1"/>
<reference evidence="6 7" key="1">
    <citation type="submission" date="2018-07" db="EMBL/GenBank/DDBJ databases">
        <title>Genome sequences of six Lactobacillus spp. isolated from bumble bee guts.</title>
        <authorList>
            <person name="Motta E.V.S."/>
            <person name="Moran N.A."/>
        </authorList>
    </citation>
    <scope>NUCLEOTIDE SEQUENCE [LARGE SCALE GENOMIC DNA]</scope>
    <source>
        <strain evidence="6 7">BI-1.1</strain>
    </source>
</reference>
<dbReference type="GO" id="GO:0008801">
    <property type="term" value="F:beta-phosphoglucomutase activity"/>
    <property type="evidence" value="ECO:0007669"/>
    <property type="project" value="UniProtKB-EC"/>
</dbReference>
<feature type="binding site" evidence="3">
    <location>
        <position position="52"/>
    </location>
    <ligand>
        <name>substrate</name>
    </ligand>
</feature>
<dbReference type="OrthoDB" id="9797743at2"/>
<organism evidence="6 7">
    <name type="scientific">Bombilactobacillus bombi</name>
    <dbReference type="NCBI Taxonomy" id="1303590"/>
    <lineage>
        <taxon>Bacteria</taxon>
        <taxon>Bacillati</taxon>
        <taxon>Bacillota</taxon>
        <taxon>Bacilli</taxon>
        <taxon>Lactobacillales</taxon>
        <taxon>Lactobacillaceae</taxon>
        <taxon>Bombilactobacillus</taxon>
    </lineage>
</organism>
<dbReference type="Proteomes" id="UP000284109">
    <property type="component" value="Unassembled WGS sequence"/>
</dbReference>
<evidence type="ECO:0000256" key="1">
    <source>
        <dbReference type="ARBA" id="ARBA00006171"/>
    </source>
</evidence>
<evidence type="ECO:0000313" key="7">
    <source>
        <dbReference type="Proteomes" id="UP000284109"/>
    </source>
</evidence>
<dbReference type="SFLD" id="SFLDG01135">
    <property type="entry name" value="C1.5.6:_HAD__Beta-PGM__Phospha"/>
    <property type="match status" value="1"/>
</dbReference>
<dbReference type="PANTHER" id="PTHR18901">
    <property type="entry name" value="2-DEOXYGLUCOSE-6-PHOSPHATE PHOSPHATASE 2"/>
    <property type="match status" value="1"/>
</dbReference>
<comment type="cofactor">
    <cofactor evidence="4">
        <name>Mg(2+)</name>
        <dbReference type="ChEBI" id="CHEBI:18420"/>
    </cofactor>
    <text evidence="4">Binds 2 magnesium ions per subunit.</text>
</comment>
<proteinExistence type="inferred from homology"/>
<keyword evidence="7" id="KW-1185">Reference proteome</keyword>
<accession>A0A417ZHN1</accession>
<gene>
    <name evidence="6" type="primary">pgmB</name>
    <name evidence="6" type="ORF">DS831_03990</name>
</gene>
<feature type="active site" description="Proton donor/acceptor" evidence="2">
    <location>
        <position position="10"/>
    </location>
</feature>
<keyword evidence="6" id="KW-0413">Isomerase</keyword>
<dbReference type="InterPro" id="IPR006439">
    <property type="entry name" value="HAD-SF_hydro_IA"/>
</dbReference>
<dbReference type="EC" id="5.4.2.6" evidence="6"/>
<feature type="site" description="Important for catalytic activity and assists the phosphoryl transfer reaction to Asp8 by balancing charge and orienting the reacting groups" evidence="5">
    <location>
        <position position="145"/>
    </location>
</feature>
<dbReference type="InterPro" id="IPR010976">
    <property type="entry name" value="B-phosphoglucomutase_hydrolase"/>
</dbReference>
<dbReference type="NCBIfam" id="TIGR02009">
    <property type="entry name" value="PGMB-YQAB-SF"/>
    <property type="match status" value="1"/>
</dbReference>
<name>A0A417ZHN1_9LACO</name>
<dbReference type="InterPro" id="IPR010972">
    <property type="entry name" value="Beta-PGM"/>
</dbReference>
<dbReference type="Gene3D" id="3.40.50.1000">
    <property type="entry name" value="HAD superfamily/HAD-like"/>
    <property type="match status" value="1"/>
</dbReference>
<dbReference type="GO" id="GO:0005975">
    <property type="term" value="P:carbohydrate metabolic process"/>
    <property type="evidence" value="ECO:0007669"/>
    <property type="project" value="InterPro"/>
</dbReference>
<dbReference type="PANTHER" id="PTHR18901:SF38">
    <property type="entry name" value="PSEUDOURIDINE-5'-PHOSPHATASE"/>
    <property type="match status" value="1"/>
</dbReference>
<keyword evidence="4" id="KW-0460">Magnesium</keyword>
<feature type="binding site" evidence="3">
    <location>
        <begin position="114"/>
        <end position="118"/>
    </location>
    <ligand>
        <name>substrate</name>
    </ligand>
</feature>
<keyword evidence="4" id="KW-0479">Metal-binding</keyword>
<feature type="binding site" evidence="3">
    <location>
        <position position="145"/>
    </location>
    <ligand>
        <name>substrate</name>
    </ligand>
</feature>
<feature type="site" description="Important for catalytic activity and assists the phosphoryl transfer reaction to Asp8 by balancing charge and orienting the reacting groups" evidence="5">
    <location>
        <position position="114"/>
    </location>
</feature>
<comment type="similarity">
    <text evidence="1">Belongs to the HAD-like hydrolase superfamily. CbbY/CbbZ/Gph/YieH family.</text>
</comment>
<dbReference type="InterPro" id="IPR036412">
    <property type="entry name" value="HAD-like_sf"/>
</dbReference>
<dbReference type="InterPro" id="IPR023198">
    <property type="entry name" value="PGP-like_dom2"/>
</dbReference>
<feature type="binding site" evidence="4">
    <location>
        <position position="170"/>
    </location>
    <ligand>
        <name>Mg(2+)</name>
        <dbReference type="ChEBI" id="CHEBI:18420"/>
    </ligand>
</feature>
<feature type="binding site" evidence="3">
    <location>
        <begin position="8"/>
        <end position="10"/>
    </location>
    <ligand>
        <name>substrate</name>
    </ligand>
</feature>
<feature type="binding site" evidence="4">
    <location>
        <position position="169"/>
    </location>
    <ligand>
        <name>Mg(2+)</name>
        <dbReference type="ChEBI" id="CHEBI:18420"/>
    </ligand>
</feature>
<dbReference type="RefSeq" id="WP_118900638.1">
    <property type="nucleotide sequence ID" value="NZ_QOCR01000002.1"/>
</dbReference>
<dbReference type="SFLD" id="SFLDS00003">
    <property type="entry name" value="Haloacid_Dehalogenase"/>
    <property type="match status" value="1"/>
</dbReference>
<dbReference type="SFLD" id="SFLDG01129">
    <property type="entry name" value="C1.5:_HAD__Beta-PGM__Phosphata"/>
    <property type="match status" value="1"/>
</dbReference>
<protein>
    <submittedName>
        <fullName evidence="6">Beta-phosphoglucomutase</fullName>
        <ecNumber evidence="6">5.4.2.6</ecNumber>
    </submittedName>
</protein>
<evidence type="ECO:0000256" key="3">
    <source>
        <dbReference type="PIRSR" id="PIRSR610972-2"/>
    </source>
</evidence>
<dbReference type="CDD" id="cd02598">
    <property type="entry name" value="HAD_BPGM"/>
    <property type="match status" value="1"/>
</dbReference>
<feature type="binding site" evidence="3">
    <location>
        <position position="24"/>
    </location>
    <ligand>
        <name>substrate</name>
    </ligand>
</feature>
<feature type="binding site" evidence="3">
    <location>
        <position position="76"/>
    </location>
    <ligand>
        <name>substrate</name>
    </ligand>
</feature>
<feature type="active site" description="Nucleophile" evidence="2">
    <location>
        <position position="8"/>
    </location>
</feature>
<dbReference type="NCBIfam" id="TIGR01990">
    <property type="entry name" value="bPGM"/>
    <property type="match status" value="1"/>
</dbReference>
<dbReference type="Gene3D" id="1.10.150.240">
    <property type="entry name" value="Putative phosphatase, domain 2"/>
    <property type="match status" value="1"/>
</dbReference>
<sequence length="223" mass="24600">MFKGALFDLDGVIADTSVYHFQAWKKLIQDNFQQDLPSQLEEQTKGVSRADSLQRILDYLQIEVDTAKFQQLMQQKNEYYLQLLQTLTPDNILPGIKELLRELQQQKVKLALASASLNAPVILEKLQLSDYFAAIADPVAVKQGKPAPDIFLAAAGGINVTPQDCVAFEDSIAGIQAINQAQAFSVGIGSSVELAAADLLFAQTKELNLAQIETSYQQWKEGL</sequence>
<dbReference type="EMBL" id="QOCR01000002">
    <property type="protein sequence ID" value="RHW51194.1"/>
    <property type="molecule type" value="Genomic_DNA"/>
</dbReference>
<feature type="binding site" evidence="4">
    <location>
        <position position="8"/>
    </location>
    <ligand>
        <name>Mg(2+)</name>
        <dbReference type="ChEBI" id="CHEBI:18420"/>
    </ligand>
</feature>
<feature type="binding site" evidence="4">
    <location>
        <position position="10"/>
    </location>
    <ligand>
        <name>Mg(2+)</name>
        <dbReference type="ChEBI" id="CHEBI:18420"/>
    </ligand>
</feature>
<evidence type="ECO:0000256" key="2">
    <source>
        <dbReference type="PIRSR" id="PIRSR610972-1"/>
    </source>
</evidence>
<dbReference type="InterPro" id="IPR023214">
    <property type="entry name" value="HAD_sf"/>
</dbReference>
<dbReference type="Pfam" id="PF00702">
    <property type="entry name" value="Hydrolase"/>
    <property type="match status" value="1"/>
</dbReference>
<dbReference type="GO" id="GO:0000287">
    <property type="term" value="F:magnesium ion binding"/>
    <property type="evidence" value="ECO:0007669"/>
    <property type="project" value="InterPro"/>
</dbReference>